<reference evidence="2 3" key="1">
    <citation type="submission" date="2015-09" db="EMBL/GenBank/DDBJ databases">
        <authorList>
            <consortium name="Pathogen Informatics"/>
        </authorList>
    </citation>
    <scope>NUCLEOTIDE SEQUENCE [LARGE SCALE GENOMIC DNA]</scope>
    <source>
        <strain evidence="2 3">2789STDY5834858</strain>
    </source>
</reference>
<keyword evidence="1" id="KW-0472">Membrane</keyword>
<accession>A0ABM9UT40</accession>
<dbReference type="Proteomes" id="UP000095488">
    <property type="component" value="Unassembled WGS sequence"/>
</dbReference>
<keyword evidence="1" id="KW-1133">Transmembrane helix</keyword>
<dbReference type="EMBL" id="CYZR01000014">
    <property type="protein sequence ID" value="CUO24577.1"/>
    <property type="molecule type" value="Genomic_DNA"/>
</dbReference>
<keyword evidence="3" id="KW-1185">Reference proteome</keyword>
<evidence type="ECO:0000313" key="3">
    <source>
        <dbReference type="Proteomes" id="UP000095488"/>
    </source>
</evidence>
<evidence type="ECO:0000313" key="2">
    <source>
        <dbReference type="EMBL" id="CUO24577.1"/>
    </source>
</evidence>
<keyword evidence="1" id="KW-0812">Transmembrane</keyword>
<protein>
    <submittedName>
        <fullName evidence="2">Uncharacterized protein</fullName>
    </submittedName>
</protein>
<name>A0ABM9UT40_SARVE</name>
<evidence type="ECO:0000256" key="1">
    <source>
        <dbReference type="SAM" id="Phobius"/>
    </source>
</evidence>
<proteinExistence type="predicted"/>
<organism evidence="2 3">
    <name type="scientific">Sarcina ventriculi</name>
    <name type="common">Clostridium ventriculi</name>
    <dbReference type="NCBI Taxonomy" id="1267"/>
    <lineage>
        <taxon>Bacteria</taxon>
        <taxon>Bacillati</taxon>
        <taxon>Bacillota</taxon>
        <taxon>Clostridia</taxon>
        <taxon>Eubacteriales</taxon>
        <taxon>Clostridiaceae</taxon>
        <taxon>Sarcina</taxon>
    </lineage>
</organism>
<sequence>MQVKATVLKNLLGICVLAIIIYLGGVLFLLK</sequence>
<gene>
    <name evidence="2" type="ORF">ERS852473_02292</name>
</gene>
<comment type="caution">
    <text evidence="2">The sequence shown here is derived from an EMBL/GenBank/DDBJ whole genome shotgun (WGS) entry which is preliminary data.</text>
</comment>
<feature type="transmembrane region" description="Helical" evidence="1">
    <location>
        <begin position="12"/>
        <end position="30"/>
    </location>
</feature>